<evidence type="ECO:0000313" key="2">
    <source>
        <dbReference type="Proteomes" id="UP000299102"/>
    </source>
</evidence>
<dbReference type="EMBL" id="BGZK01000023">
    <property type="protein sequence ID" value="GBP06540.1"/>
    <property type="molecule type" value="Genomic_DNA"/>
</dbReference>
<name>A0A4C1SZ37_EUMVA</name>
<gene>
    <name evidence="1" type="ORF">EVAR_92542_1</name>
</gene>
<organism evidence="1 2">
    <name type="scientific">Eumeta variegata</name>
    <name type="common">Bagworm moth</name>
    <name type="synonym">Eumeta japonica</name>
    <dbReference type="NCBI Taxonomy" id="151549"/>
    <lineage>
        <taxon>Eukaryota</taxon>
        <taxon>Metazoa</taxon>
        <taxon>Ecdysozoa</taxon>
        <taxon>Arthropoda</taxon>
        <taxon>Hexapoda</taxon>
        <taxon>Insecta</taxon>
        <taxon>Pterygota</taxon>
        <taxon>Neoptera</taxon>
        <taxon>Endopterygota</taxon>
        <taxon>Lepidoptera</taxon>
        <taxon>Glossata</taxon>
        <taxon>Ditrysia</taxon>
        <taxon>Tineoidea</taxon>
        <taxon>Psychidae</taxon>
        <taxon>Oiketicinae</taxon>
        <taxon>Eumeta</taxon>
    </lineage>
</organism>
<dbReference type="AlphaFoldDB" id="A0A4C1SZ37"/>
<sequence>MLRIFIESTCCRSGPFAHFSRCDGHPAEKPTGKRMSASQYGSGGIVLRRRYRILTGYLATFNCHQLLRLHI</sequence>
<protein>
    <submittedName>
        <fullName evidence="1">Uncharacterized protein</fullName>
    </submittedName>
</protein>
<dbReference type="Proteomes" id="UP000299102">
    <property type="component" value="Unassembled WGS sequence"/>
</dbReference>
<reference evidence="1 2" key="1">
    <citation type="journal article" date="2019" name="Commun. Biol.">
        <title>The bagworm genome reveals a unique fibroin gene that provides high tensile strength.</title>
        <authorList>
            <person name="Kono N."/>
            <person name="Nakamura H."/>
            <person name="Ohtoshi R."/>
            <person name="Tomita M."/>
            <person name="Numata K."/>
            <person name="Arakawa K."/>
        </authorList>
    </citation>
    <scope>NUCLEOTIDE SEQUENCE [LARGE SCALE GENOMIC DNA]</scope>
</reference>
<keyword evidence="2" id="KW-1185">Reference proteome</keyword>
<comment type="caution">
    <text evidence="1">The sequence shown here is derived from an EMBL/GenBank/DDBJ whole genome shotgun (WGS) entry which is preliminary data.</text>
</comment>
<proteinExistence type="predicted"/>
<accession>A0A4C1SZ37</accession>
<evidence type="ECO:0000313" key="1">
    <source>
        <dbReference type="EMBL" id="GBP06540.1"/>
    </source>
</evidence>